<dbReference type="SMART" id="SM00060">
    <property type="entry name" value="FN3"/>
    <property type="match status" value="2"/>
</dbReference>
<feature type="domain" description="Fibronectin type-III" evidence="12">
    <location>
        <begin position="695"/>
        <end position="791"/>
    </location>
</feature>
<evidence type="ECO:0000256" key="5">
    <source>
        <dbReference type="ARBA" id="ARBA00022989"/>
    </source>
</evidence>
<evidence type="ECO:0000256" key="4">
    <source>
        <dbReference type="ARBA" id="ARBA00022902"/>
    </source>
</evidence>
<dbReference type="GO" id="GO:0005886">
    <property type="term" value="C:plasma membrane"/>
    <property type="evidence" value="ECO:0007669"/>
    <property type="project" value="TreeGrafter"/>
</dbReference>
<dbReference type="GO" id="GO:0045467">
    <property type="term" value="P:R7 cell development"/>
    <property type="evidence" value="ECO:0007669"/>
    <property type="project" value="UniProtKB-ARBA"/>
</dbReference>
<dbReference type="SUPFAM" id="SSF48726">
    <property type="entry name" value="Immunoglobulin"/>
    <property type="match status" value="5"/>
</dbReference>
<proteinExistence type="evidence at transcript level"/>
<keyword evidence="4" id="KW-0524">Neurogenesis</keyword>
<feature type="domain" description="Fibronectin type-III" evidence="12">
    <location>
        <begin position="823"/>
        <end position="914"/>
    </location>
</feature>
<keyword evidence="6 10" id="KW-0472">Membrane</keyword>
<evidence type="ECO:0000256" key="7">
    <source>
        <dbReference type="ARBA" id="ARBA00023157"/>
    </source>
</evidence>
<dbReference type="SUPFAM" id="SSF49265">
    <property type="entry name" value="Fibronectin type III"/>
    <property type="match status" value="1"/>
</dbReference>
<feature type="compositionally biased region" description="Low complexity" evidence="9">
    <location>
        <begin position="110"/>
        <end position="125"/>
    </location>
</feature>
<feature type="domain" description="Ig-like" evidence="11">
    <location>
        <begin position="155"/>
        <end position="252"/>
    </location>
</feature>
<keyword evidence="3" id="KW-0677">Repeat</keyword>
<dbReference type="InterPro" id="IPR003961">
    <property type="entry name" value="FN3_dom"/>
</dbReference>
<dbReference type="GO" id="GO:0030424">
    <property type="term" value="C:axon"/>
    <property type="evidence" value="ECO:0007669"/>
    <property type="project" value="TreeGrafter"/>
</dbReference>
<keyword evidence="8" id="KW-0393">Immunoglobulin domain</keyword>
<dbReference type="FunFam" id="2.60.40.10:FF:000830">
    <property type="entry name" value="Turtle, isoform F"/>
    <property type="match status" value="1"/>
</dbReference>
<feature type="domain" description="Ig-like" evidence="11">
    <location>
        <begin position="396"/>
        <end position="499"/>
    </location>
</feature>
<protein>
    <submittedName>
        <fullName evidence="13">Protein turtle</fullName>
    </submittedName>
</protein>
<feature type="domain" description="Ig-like" evidence="11">
    <location>
        <begin position="503"/>
        <end position="594"/>
    </location>
</feature>
<feature type="region of interest" description="Disordered" evidence="9">
    <location>
        <begin position="377"/>
        <end position="396"/>
    </location>
</feature>
<dbReference type="GO" id="GO:0007411">
    <property type="term" value="P:axon guidance"/>
    <property type="evidence" value="ECO:0007669"/>
    <property type="project" value="TreeGrafter"/>
</dbReference>
<dbReference type="InterPro" id="IPR013106">
    <property type="entry name" value="Ig_V-set"/>
</dbReference>
<dbReference type="FunFam" id="2.60.40.10:FF:000733">
    <property type="entry name" value="Turtle, isoform F"/>
    <property type="match status" value="1"/>
</dbReference>
<dbReference type="GO" id="GO:0070593">
    <property type="term" value="P:dendrite self-avoidance"/>
    <property type="evidence" value="ECO:0007669"/>
    <property type="project" value="TreeGrafter"/>
</dbReference>
<evidence type="ECO:0000256" key="10">
    <source>
        <dbReference type="SAM" id="Phobius"/>
    </source>
</evidence>
<evidence type="ECO:0000256" key="8">
    <source>
        <dbReference type="ARBA" id="ARBA00023319"/>
    </source>
</evidence>
<organism evidence="13">
    <name type="scientific">Ceratitis capitata</name>
    <name type="common">Mediterranean fruit fly</name>
    <name type="synonym">Tephritis capitata</name>
    <dbReference type="NCBI Taxonomy" id="7213"/>
    <lineage>
        <taxon>Eukaryota</taxon>
        <taxon>Metazoa</taxon>
        <taxon>Ecdysozoa</taxon>
        <taxon>Arthropoda</taxon>
        <taxon>Hexapoda</taxon>
        <taxon>Insecta</taxon>
        <taxon>Pterygota</taxon>
        <taxon>Neoptera</taxon>
        <taxon>Endopterygota</taxon>
        <taxon>Diptera</taxon>
        <taxon>Brachycera</taxon>
        <taxon>Muscomorpha</taxon>
        <taxon>Tephritoidea</taxon>
        <taxon>Tephritidae</taxon>
        <taxon>Ceratitis</taxon>
        <taxon>Ceratitis</taxon>
    </lineage>
</organism>
<dbReference type="FunFam" id="2.60.40.10:FF:001453">
    <property type="entry name" value="Turtle, isoform G"/>
    <property type="match status" value="1"/>
</dbReference>
<evidence type="ECO:0000259" key="11">
    <source>
        <dbReference type="PROSITE" id="PS50835"/>
    </source>
</evidence>
<dbReference type="GO" id="GO:0098632">
    <property type="term" value="F:cell-cell adhesion mediator activity"/>
    <property type="evidence" value="ECO:0007669"/>
    <property type="project" value="TreeGrafter"/>
</dbReference>
<dbReference type="InterPro" id="IPR003598">
    <property type="entry name" value="Ig_sub2"/>
</dbReference>
<dbReference type="InterPro" id="IPR003599">
    <property type="entry name" value="Ig_sub"/>
</dbReference>
<dbReference type="AlphaFoldDB" id="W8AHL1"/>
<dbReference type="Pfam" id="PF13927">
    <property type="entry name" value="Ig_3"/>
    <property type="match status" value="2"/>
</dbReference>
<dbReference type="PANTHER" id="PTHR10075:SF92">
    <property type="entry name" value="PROTEIN TURTLE"/>
    <property type="match status" value="1"/>
</dbReference>
<dbReference type="InterPro" id="IPR013098">
    <property type="entry name" value="Ig_I-set"/>
</dbReference>
<dbReference type="InterPro" id="IPR036116">
    <property type="entry name" value="FN3_sf"/>
</dbReference>
<evidence type="ECO:0000256" key="2">
    <source>
        <dbReference type="ARBA" id="ARBA00022692"/>
    </source>
</evidence>
<dbReference type="OrthoDB" id="6234674at2759"/>
<feature type="transmembrane region" description="Helical" evidence="10">
    <location>
        <begin position="919"/>
        <end position="945"/>
    </location>
</feature>
<dbReference type="PANTHER" id="PTHR10075">
    <property type="entry name" value="BASIGIN RELATED"/>
    <property type="match status" value="1"/>
</dbReference>
<keyword evidence="7" id="KW-1015">Disulfide bond</keyword>
<evidence type="ECO:0000256" key="6">
    <source>
        <dbReference type="ARBA" id="ARBA00023136"/>
    </source>
</evidence>
<dbReference type="FunFam" id="2.60.40.10:FF:001080">
    <property type="entry name" value="protein turtle isoform X10"/>
    <property type="match status" value="1"/>
</dbReference>
<gene>
    <name evidence="13" type="primary">TUTL</name>
</gene>
<dbReference type="FunFam" id="2.60.40.10:FF:001226">
    <property type="entry name" value="protein turtle isoform X1"/>
    <property type="match status" value="1"/>
</dbReference>
<evidence type="ECO:0000256" key="1">
    <source>
        <dbReference type="ARBA" id="ARBA00004167"/>
    </source>
</evidence>
<keyword evidence="2 10" id="KW-0812">Transmembrane</keyword>
<dbReference type="Gene3D" id="2.60.40.10">
    <property type="entry name" value="Immunoglobulins"/>
    <property type="match status" value="7"/>
</dbReference>
<dbReference type="CDD" id="cd00063">
    <property type="entry name" value="FN3"/>
    <property type="match status" value="2"/>
</dbReference>
<dbReference type="SMART" id="SM00406">
    <property type="entry name" value="IGv"/>
    <property type="match status" value="3"/>
</dbReference>
<dbReference type="InterPro" id="IPR007110">
    <property type="entry name" value="Ig-like_dom"/>
</dbReference>
<feature type="region of interest" description="Disordered" evidence="9">
    <location>
        <begin position="99"/>
        <end position="125"/>
    </location>
</feature>
<dbReference type="SMART" id="SM00409">
    <property type="entry name" value="IG"/>
    <property type="match status" value="5"/>
</dbReference>
<evidence type="ECO:0000256" key="9">
    <source>
        <dbReference type="SAM" id="MobiDB-lite"/>
    </source>
</evidence>
<evidence type="ECO:0000256" key="3">
    <source>
        <dbReference type="ARBA" id="ARBA00022737"/>
    </source>
</evidence>
<dbReference type="FunFam" id="2.60.40.10:FF:001149">
    <property type="entry name" value="Turtle, isoform H"/>
    <property type="match status" value="1"/>
</dbReference>
<dbReference type="EMBL" id="GAMC01018610">
    <property type="protein sequence ID" value="JAB87945.1"/>
    <property type="molecule type" value="mRNA"/>
</dbReference>
<dbReference type="Pfam" id="PF07679">
    <property type="entry name" value="I-set"/>
    <property type="match status" value="1"/>
</dbReference>
<evidence type="ECO:0000313" key="13">
    <source>
        <dbReference type="EMBL" id="JAB87945.1"/>
    </source>
</evidence>
<comment type="subcellular location">
    <subcellularLocation>
        <location evidence="1">Membrane</location>
        <topology evidence="1">Single-pass membrane protein</topology>
    </subcellularLocation>
</comment>
<reference evidence="13" key="2">
    <citation type="journal article" date="2014" name="BMC Genomics">
        <title>A genomic perspective to assessing quality of mass-reared SIT flies used in Mediterranean fruit fly (Ceratitis capitata) eradication in California.</title>
        <authorList>
            <person name="Calla B."/>
            <person name="Hall B."/>
            <person name="Hou S."/>
            <person name="Geib S.M."/>
        </authorList>
    </citation>
    <scope>NUCLEOTIDE SEQUENCE</scope>
</reference>
<dbReference type="Pfam" id="PF00041">
    <property type="entry name" value="fn3"/>
    <property type="match status" value="2"/>
</dbReference>
<dbReference type="PROSITE" id="PS50853">
    <property type="entry name" value="FN3"/>
    <property type="match status" value="2"/>
</dbReference>
<dbReference type="InterPro" id="IPR036179">
    <property type="entry name" value="Ig-like_dom_sf"/>
</dbReference>
<dbReference type="InterPro" id="IPR013783">
    <property type="entry name" value="Ig-like_fold"/>
</dbReference>
<sequence>MGVCADPGSYRWCQALSRSRSSFATNNYYNNSNNKSKTNCCSTSIAEETNISNQAASVEKATEAEVATTTRTTIAKSLVNRKSTKIQNIDAICKINQSNREKVRSGSGSGSSSSNNKSHSSNNNNTNRIRQLQQTYQFIILLLVLLAKTTYANIPEDAVHITAILGEGVIFNCHVEFPNDHPVPYVLQWDKKVSETGSDLPIYIWYESYPEHIEEGYKGRVSRVSQDSPFGSASLNLTNIKESDQGWYECKVVFLNRDPKQHKNGTWFHLDVHAPPRFSVTPEDIIYVNLGDSIILNCQADGTPTPEILWYKDANPVDPSPTVGIFNDGTELRISTIRHEDIGEYTCIARNGEGQVSHTARVIIAGGAVIMPTAGVSAGEGKGKEKPRGKIGKTGPKKIAKTGKYAKIGIAVPPTNQTKLEGEKVIFSCEAKAMPGNVTVRWFREGSPVREVASLETRVTIRKDGSLIINPVSADDSGQYLCEVTNGIGDPQSASAYLNVEYPAKVTFTPTVQYLPFRLAGVVQCYIKSNPTLQYVTWTKDKRLLEPYQMKDIVVMANGSLLFTRVNEDHQGRYTCTPYNAQGTQGSSGPMEVLVRKPPTFTVEPESLYQRKVGDSVEMHCDAIEAEGTQRPTIKWQRQDGGELTETQKVRVKVSGGNITIENLRGEDFGYYQCVVSNEVATLMSVTQLVIEGTQPHAPYNITGKATESSITLQWMPGYSGGSEYKQDYTIWYREAGAADWQTISVTPSGSTQVTINGLASGTTYEFQVVGRNVLGDGLMSKVMTVRTLEDAPAAPRNVKAATQPPDHIFQLMPDEAGPKPGPPRNLTVTEVSNGFLISWQAPLERAHIVKFYTIKYRTDAQWKTLNRGQIRPEETQYLVKNLVGGRTYYFRVLANSEKSYESSDEVKFPVPARVKHKAITAGVVGGILFFIVAIILSVCAVEICSKRKRRKQEKEIIRLQSSIW</sequence>
<dbReference type="SMART" id="SM00408">
    <property type="entry name" value="IGc2"/>
    <property type="match status" value="4"/>
</dbReference>
<dbReference type="Pfam" id="PF13895">
    <property type="entry name" value="Ig_2"/>
    <property type="match status" value="1"/>
</dbReference>
<evidence type="ECO:0000259" key="12">
    <source>
        <dbReference type="PROSITE" id="PS50853"/>
    </source>
</evidence>
<reference evidence="13" key="1">
    <citation type="submission" date="2013-07" db="EMBL/GenBank/DDBJ databases">
        <authorList>
            <person name="Geib S."/>
        </authorList>
    </citation>
    <scope>NUCLEOTIDE SEQUENCE</scope>
</reference>
<accession>W8AHL1</accession>
<dbReference type="GO" id="GO:0007156">
    <property type="term" value="P:homophilic cell adhesion via plasma membrane adhesion molecules"/>
    <property type="evidence" value="ECO:0007669"/>
    <property type="project" value="TreeGrafter"/>
</dbReference>
<name>W8AHL1_CERCA</name>
<feature type="domain" description="Ig-like" evidence="11">
    <location>
        <begin position="276"/>
        <end position="363"/>
    </location>
</feature>
<feature type="domain" description="Ig-like" evidence="11">
    <location>
        <begin position="599"/>
        <end position="687"/>
    </location>
</feature>
<dbReference type="PROSITE" id="PS50835">
    <property type="entry name" value="IG_LIKE"/>
    <property type="match status" value="5"/>
</dbReference>
<keyword evidence="5 10" id="KW-1133">Transmembrane helix</keyword>
<dbReference type="Pfam" id="PF07686">
    <property type="entry name" value="V-set"/>
    <property type="match status" value="1"/>
</dbReference>